<comment type="similarity">
    <text evidence="1">Belongs to the ABC transporter superfamily.</text>
</comment>
<sequence length="241" mass="26237">MEVLKATGLRKVYGSGANAVTALKGAELSIEEGEFVAIVGPSGSGKSTLLHLLAGLDRPTAGSVHINGKNLYAMTDTQLSIFRRRRIGFVFQFFNLIPVLTARENIELPLILDERKVDEPYLNELIRLMKLEGRVGHLPSALSGGQQQRVAIARALITKPAIVFADEPTGNLDSKTSQEVMDLLKVSARKFHQTLVIVTHEEDIAERADRIITLEDGEIVSDYSNTDVGNVFSSALGGQKV</sequence>
<dbReference type="GO" id="GO:0016887">
    <property type="term" value="F:ATP hydrolysis activity"/>
    <property type="evidence" value="ECO:0007669"/>
    <property type="project" value="InterPro"/>
</dbReference>
<dbReference type="InterPro" id="IPR017871">
    <property type="entry name" value="ABC_transporter-like_CS"/>
</dbReference>
<evidence type="ECO:0000256" key="2">
    <source>
        <dbReference type="ARBA" id="ARBA00022448"/>
    </source>
</evidence>
<evidence type="ECO:0000313" key="6">
    <source>
        <dbReference type="EMBL" id="HDP78428.1"/>
    </source>
</evidence>
<dbReference type="InterPro" id="IPR027417">
    <property type="entry name" value="P-loop_NTPase"/>
</dbReference>
<dbReference type="GO" id="GO:0098796">
    <property type="term" value="C:membrane protein complex"/>
    <property type="evidence" value="ECO:0007669"/>
    <property type="project" value="UniProtKB-ARBA"/>
</dbReference>
<comment type="caution">
    <text evidence="6">The sequence shown here is derived from an EMBL/GenBank/DDBJ whole genome shotgun (WGS) entry which is preliminary data.</text>
</comment>
<evidence type="ECO:0000256" key="4">
    <source>
        <dbReference type="ARBA" id="ARBA00022840"/>
    </source>
</evidence>
<gene>
    <name evidence="6" type="ORF">ENN47_09655</name>
</gene>
<dbReference type="FunFam" id="3.40.50.300:FF:000032">
    <property type="entry name" value="Export ABC transporter ATP-binding protein"/>
    <property type="match status" value="1"/>
</dbReference>
<accession>A0A7C1HA93</accession>
<proteinExistence type="inferred from homology"/>
<dbReference type="SUPFAM" id="SSF52540">
    <property type="entry name" value="P-loop containing nucleoside triphosphate hydrolases"/>
    <property type="match status" value="1"/>
</dbReference>
<dbReference type="EMBL" id="DSBT01000300">
    <property type="protein sequence ID" value="HDP78428.1"/>
    <property type="molecule type" value="Genomic_DNA"/>
</dbReference>
<dbReference type="PANTHER" id="PTHR42798:SF6">
    <property type="entry name" value="CELL DIVISION ATP-BINDING PROTEIN FTSE"/>
    <property type="match status" value="1"/>
</dbReference>
<evidence type="ECO:0000256" key="1">
    <source>
        <dbReference type="ARBA" id="ARBA00005417"/>
    </source>
</evidence>
<keyword evidence="4 6" id="KW-0067">ATP-binding</keyword>
<dbReference type="InterPro" id="IPR003593">
    <property type="entry name" value="AAA+_ATPase"/>
</dbReference>
<reference evidence="6" key="1">
    <citation type="journal article" date="2020" name="mSystems">
        <title>Genome- and Community-Level Interaction Insights into Carbon Utilization and Element Cycling Functions of Hydrothermarchaeota in Hydrothermal Sediment.</title>
        <authorList>
            <person name="Zhou Z."/>
            <person name="Liu Y."/>
            <person name="Xu W."/>
            <person name="Pan J."/>
            <person name="Luo Z.H."/>
            <person name="Li M."/>
        </authorList>
    </citation>
    <scope>NUCLEOTIDE SEQUENCE [LARGE SCALE GENOMIC DNA]</scope>
    <source>
        <strain evidence="6">SpSt-1179</strain>
    </source>
</reference>
<dbReference type="Gene3D" id="3.40.50.300">
    <property type="entry name" value="P-loop containing nucleotide triphosphate hydrolases"/>
    <property type="match status" value="1"/>
</dbReference>
<organism evidence="6">
    <name type="scientific">Mesotoga infera</name>
    <dbReference type="NCBI Taxonomy" id="1236046"/>
    <lineage>
        <taxon>Bacteria</taxon>
        <taxon>Thermotogati</taxon>
        <taxon>Thermotogota</taxon>
        <taxon>Thermotogae</taxon>
        <taxon>Kosmotogales</taxon>
        <taxon>Kosmotogaceae</taxon>
        <taxon>Mesotoga</taxon>
    </lineage>
</organism>
<dbReference type="PROSITE" id="PS50893">
    <property type="entry name" value="ABC_TRANSPORTER_2"/>
    <property type="match status" value="1"/>
</dbReference>
<dbReference type="SMART" id="SM00382">
    <property type="entry name" value="AAA"/>
    <property type="match status" value="1"/>
</dbReference>
<dbReference type="GO" id="GO:0022857">
    <property type="term" value="F:transmembrane transporter activity"/>
    <property type="evidence" value="ECO:0007669"/>
    <property type="project" value="UniProtKB-ARBA"/>
</dbReference>
<name>A0A7C1HA93_9BACT</name>
<dbReference type="Proteomes" id="UP000886198">
    <property type="component" value="Unassembled WGS sequence"/>
</dbReference>
<evidence type="ECO:0000256" key="3">
    <source>
        <dbReference type="ARBA" id="ARBA00022741"/>
    </source>
</evidence>
<dbReference type="Pfam" id="PF00005">
    <property type="entry name" value="ABC_tran"/>
    <property type="match status" value="1"/>
</dbReference>
<dbReference type="PANTHER" id="PTHR42798">
    <property type="entry name" value="LIPOPROTEIN-RELEASING SYSTEM ATP-BINDING PROTEIN LOLD"/>
    <property type="match status" value="1"/>
</dbReference>
<keyword evidence="2" id="KW-0813">Transport</keyword>
<dbReference type="CDD" id="cd03255">
    <property type="entry name" value="ABC_MJ0796_LolCDE_FtsE"/>
    <property type="match status" value="1"/>
</dbReference>
<feature type="domain" description="ABC transporter" evidence="5">
    <location>
        <begin position="4"/>
        <end position="241"/>
    </location>
</feature>
<dbReference type="AlphaFoldDB" id="A0A7C1HA93"/>
<dbReference type="InterPro" id="IPR017911">
    <property type="entry name" value="MacB-like_ATP-bd"/>
</dbReference>
<dbReference type="GO" id="GO:0005524">
    <property type="term" value="F:ATP binding"/>
    <property type="evidence" value="ECO:0007669"/>
    <property type="project" value="UniProtKB-KW"/>
</dbReference>
<dbReference type="PROSITE" id="PS00211">
    <property type="entry name" value="ABC_TRANSPORTER_1"/>
    <property type="match status" value="1"/>
</dbReference>
<evidence type="ECO:0000259" key="5">
    <source>
        <dbReference type="PROSITE" id="PS50893"/>
    </source>
</evidence>
<protein>
    <submittedName>
        <fullName evidence="6">ABC transporter ATP-binding protein</fullName>
    </submittedName>
</protein>
<keyword evidence="3" id="KW-0547">Nucleotide-binding</keyword>
<dbReference type="InterPro" id="IPR003439">
    <property type="entry name" value="ABC_transporter-like_ATP-bd"/>
</dbReference>